<evidence type="ECO:0000256" key="6">
    <source>
        <dbReference type="RuleBase" id="RU365038"/>
    </source>
</evidence>
<dbReference type="Pfam" id="PF26052">
    <property type="entry name" value="BRE1B"/>
    <property type="match status" value="1"/>
</dbReference>
<evidence type="ECO:0000313" key="10">
    <source>
        <dbReference type="Proteomes" id="UP001168990"/>
    </source>
</evidence>
<keyword evidence="6" id="KW-0808">Transferase</keyword>
<keyword evidence="6 7" id="KW-0175">Coiled coil</keyword>
<dbReference type="PANTHER" id="PTHR23163">
    <property type="entry name" value="RING FINGER PROTEIN-RELATED"/>
    <property type="match status" value="1"/>
</dbReference>
<dbReference type="AlphaFoldDB" id="A0AA39FDY2"/>
<sequence>MPGCRDFQLSQIDASTDPYPITNSDSRKSMNIDEQVGIFEKADPKKQFTNCFNIAGRFFHILYVGITTYNYCKDTLTAELRDQVELEETREFANNRLQEYDELHQQRRDALKEIRQLRESVIVETTEYKCLQSQLSVLYNESMQLKTQLDDTRQQLQSSKNCHLRYMEMMESEELKYGTKKITRRVYAIGRCVSTILQGT</sequence>
<feature type="domain" description="BRE1A/B-like" evidence="8">
    <location>
        <begin position="119"/>
        <end position="181"/>
    </location>
</feature>
<keyword evidence="2 6" id="KW-0479">Metal-binding</keyword>
<evidence type="ECO:0000256" key="5">
    <source>
        <dbReference type="ARBA" id="ARBA00023242"/>
    </source>
</evidence>
<keyword evidence="5 6" id="KW-0539">Nucleus</keyword>
<comment type="subcellular location">
    <subcellularLocation>
        <location evidence="1 6">Nucleus</location>
    </subcellularLocation>
</comment>
<keyword evidence="6" id="KW-0156">Chromatin regulator</keyword>
<evidence type="ECO:0000256" key="2">
    <source>
        <dbReference type="ARBA" id="ARBA00022723"/>
    </source>
</evidence>
<keyword evidence="6" id="KW-0833">Ubl conjugation pathway</keyword>
<proteinExistence type="inferred from homology"/>
<name>A0AA39FDY2_9HYME</name>
<dbReference type="EC" id="2.3.2.27" evidence="6"/>
<evidence type="ECO:0000256" key="7">
    <source>
        <dbReference type="SAM" id="Coils"/>
    </source>
</evidence>
<dbReference type="GO" id="GO:0005634">
    <property type="term" value="C:nucleus"/>
    <property type="evidence" value="ECO:0007669"/>
    <property type="project" value="UniProtKB-SubCell"/>
</dbReference>
<gene>
    <name evidence="9" type="ORF">PV328_012395</name>
</gene>
<evidence type="ECO:0000313" key="9">
    <source>
        <dbReference type="EMBL" id="KAK0167698.1"/>
    </source>
</evidence>
<dbReference type="InterPro" id="IPR058642">
    <property type="entry name" value="BRE1A/B-like_dom"/>
</dbReference>
<organism evidence="9 10">
    <name type="scientific">Microctonus aethiopoides</name>
    <dbReference type="NCBI Taxonomy" id="144406"/>
    <lineage>
        <taxon>Eukaryota</taxon>
        <taxon>Metazoa</taxon>
        <taxon>Ecdysozoa</taxon>
        <taxon>Arthropoda</taxon>
        <taxon>Hexapoda</taxon>
        <taxon>Insecta</taxon>
        <taxon>Pterygota</taxon>
        <taxon>Neoptera</taxon>
        <taxon>Endopterygota</taxon>
        <taxon>Hymenoptera</taxon>
        <taxon>Apocrita</taxon>
        <taxon>Ichneumonoidea</taxon>
        <taxon>Braconidae</taxon>
        <taxon>Euphorinae</taxon>
        <taxon>Microctonus</taxon>
    </lineage>
</organism>
<dbReference type="InterPro" id="IPR013956">
    <property type="entry name" value="E3_ubiquit_lig_Bre1"/>
</dbReference>
<dbReference type="GO" id="GO:0033503">
    <property type="term" value="C:HULC complex"/>
    <property type="evidence" value="ECO:0007669"/>
    <property type="project" value="TreeGrafter"/>
</dbReference>
<keyword evidence="10" id="KW-1185">Reference proteome</keyword>
<protein>
    <recommendedName>
        <fullName evidence="6">E3 ubiquitin protein ligase</fullName>
        <ecNumber evidence="6">2.3.2.27</ecNumber>
    </recommendedName>
</protein>
<dbReference type="Proteomes" id="UP001168990">
    <property type="component" value="Unassembled WGS sequence"/>
</dbReference>
<keyword evidence="3 6" id="KW-0863">Zinc-finger</keyword>
<comment type="catalytic activity">
    <reaction evidence="6">
        <text>S-ubiquitinyl-[E2 ubiquitin-conjugating enzyme]-L-cysteine + [acceptor protein]-L-lysine = [E2 ubiquitin-conjugating enzyme]-L-cysteine + N(6)-ubiquitinyl-[acceptor protein]-L-lysine.</text>
        <dbReference type="EC" id="2.3.2.27"/>
    </reaction>
</comment>
<dbReference type="GO" id="GO:0008270">
    <property type="term" value="F:zinc ion binding"/>
    <property type="evidence" value="ECO:0007669"/>
    <property type="project" value="UniProtKB-KW"/>
</dbReference>
<evidence type="ECO:0000256" key="4">
    <source>
        <dbReference type="ARBA" id="ARBA00022833"/>
    </source>
</evidence>
<keyword evidence="4 6" id="KW-0862">Zinc</keyword>
<evidence type="ECO:0000256" key="3">
    <source>
        <dbReference type="ARBA" id="ARBA00022771"/>
    </source>
</evidence>
<reference evidence="9" key="1">
    <citation type="journal article" date="2023" name="bioRxiv">
        <title>Scaffold-level genome assemblies of two parasitoid biocontrol wasps reveal the parthenogenesis mechanism and an associated novel virus.</title>
        <authorList>
            <person name="Inwood S."/>
            <person name="Skelly J."/>
            <person name="Guhlin J."/>
            <person name="Harrop T."/>
            <person name="Goldson S."/>
            <person name="Dearden P."/>
        </authorList>
    </citation>
    <scope>NUCLEOTIDE SEQUENCE</scope>
    <source>
        <strain evidence="9">Irish</strain>
        <tissue evidence="9">Whole body</tissue>
    </source>
</reference>
<dbReference type="GO" id="GO:0061630">
    <property type="term" value="F:ubiquitin protein ligase activity"/>
    <property type="evidence" value="ECO:0007669"/>
    <property type="project" value="UniProtKB-EC"/>
</dbReference>
<feature type="coiled-coil region" evidence="7">
    <location>
        <begin position="83"/>
        <end position="120"/>
    </location>
</feature>
<comment type="similarity">
    <text evidence="6">Belongs to the BRE1 family.</text>
</comment>
<evidence type="ECO:0000256" key="1">
    <source>
        <dbReference type="ARBA" id="ARBA00004123"/>
    </source>
</evidence>
<evidence type="ECO:0000259" key="8">
    <source>
        <dbReference type="Pfam" id="PF26052"/>
    </source>
</evidence>
<accession>A0AA39FDY2</accession>
<dbReference type="EMBL" id="JAQQBS010001165">
    <property type="protein sequence ID" value="KAK0167698.1"/>
    <property type="molecule type" value="Genomic_DNA"/>
</dbReference>
<dbReference type="GO" id="GO:0016567">
    <property type="term" value="P:protein ubiquitination"/>
    <property type="evidence" value="ECO:0007669"/>
    <property type="project" value="UniProtKB-UniRule"/>
</dbReference>
<dbReference type="GO" id="GO:0006325">
    <property type="term" value="P:chromatin organization"/>
    <property type="evidence" value="ECO:0007669"/>
    <property type="project" value="UniProtKB-KW"/>
</dbReference>
<comment type="caution">
    <text evidence="9">The sequence shown here is derived from an EMBL/GenBank/DDBJ whole genome shotgun (WGS) entry which is preliminary data.</text>
</comment>
<reference evidence="9" key="2">
    <citation type="submission" date="2023-03" db="EMBL/GenBank/DDBJ databases">
        <authorList>
            <person name="Inwood S.N."/>
            <person name="Skelly J.G."/>
            <person name="Guhlin J."/>
            <person name="Harrop T.W.R."/>
            <person name="Goldson S.G."/>
            <person name="Dearden P.K."/>
        </authorList>
    </citation>
    <scope>NUCLEOTIDE SEQUENCE</scope>
    <source>
        <strain evidence="9">Irish</strain>
        <tissue evidence="9">Whole body</tissue>
    </source>
</reference>
<comment type="pathway">
    <text evidence="6">Protein modification; protein ubiquitination.</text>
</comment>
<dbReference type="PANTHER" id="PTHR23163:SF0">
    <property type="entry name" value="E3 UBIQUITIN-PROTEIN LIGASE BRE1"/>
    <property type="match status" value="1"/>
</dbReference>